<dbReference type="PANTHER" id="PTHR35526:SF3">
    <property type="entry name" value="ANTI-SIGMA-F FACTOR RSBW"/>
    <property type="match status" value="1"/>
</dbReference>
<dbReference type="Pfam" id="PF13581">
    <property type="entry name" value="HATPase_c_2"/>
    <property type="match status" value="1"/>
</dbReference>
<dbReference type="GO" id="GO:0005524">
    <property type="term" value="F:ATP binding"/>
    <property type="evidence" value="ECO:0007669"/>
    <property type="project" value="UniProtKB-KW"/>
</dbReference>
<sequence>MTNKPGSPARTTQPIRPAHYLITPCPPLDLAFEMCFTSTPRGARLARRLAAQRLDAWGIPYDSCRHEAVVLVLAELTANAVRHGHVPGRYFRLRLQVAARTRTVRIEVTDTRAERLPPCPDTLPAAGAEDTGGRGLRLVAGLATRWGWCLRSDGGPGKTVWAECALTLPA</sequence>
<keyword evidence="1" id="KW-0418">Kinase</keyword>
<proteinExistence type="predicted"/>
<dbReference type="CDD" id="cd16936">
    <property type="entry name" value="HATPase_RsbW-like"/>
    <property type="match status" value="1"/>
</dbReference>
<gene>
    <name evidence="3" type="ORF">ABT276_25140</name>
</gene>
<evidence type="ECO:0000313" key="4">
    <source>
        <dbReference type="Proteomes" id="UP001445472"/>
    </source>
</evidence>
<keyword evidence="1" id="KW-0808">Transferase</keyword>
<accession>A0ABV1V0N6</accession>
<keyword evidence="3" id="KW-0547">Nucleotide-binding</keyword>
<dbReference type="Gene3D" id="3.30.565.10">
    <property type="entry name" value="Histidine kinase-like ATPase, C-terminal domain"/>
    <property type="match status" value="1"/>
</dbReference>
<comment type="caution">
    <text evidence="3">The sequence shown here is derived from an EMBL/GenBank/DDBJ whole genome shotgun (WGS) entry which is preliminary data.</text>
</comment>
<dbReference type="RefSeq" id="WP_351977926.1">
    <property type="nucleotide sequence ID" value="NZ_JBEPBX010000026.1"/>
</dbReference>
<name>A0ABV1V0N6_9ACTN</name>
<organism evidence="3 4">
    <name type="scientific">Streptomyces xantholiticus</name>
    <dbReference type="NCBI Taxonomy" id="68285"/>
    <lineage>
        <taxon>Bacteria</taxon>
        <taxon>Bacillati</taxon>
        <taxon>Actinomycetota</taxon>
        <taxon>Actinomycetes</taxon>
        <taxon>Kitasatosporales</taxon>
        <taxon>Streptomycetaceae</taxon>
        <taxon>Streptomyces</taxon>
    </lineage>
</organism>
<dbReference type="InterPro" id="IPR003594">
    <property type="entry name" value="HATPase_dom"/>
</dbReference>
<feature type="domain" description="Histidine kinase/HSP90-like ATPase" evidence="2">
    <location>
        <begin position="36"/>
        <end position="160"/>
    </location>
</feature>
<dbReference type="Proteomes" id="UP001445472">
    <property type="component" value="Unassembled WGS sequence"/>
</dbReference>
<protein>
    <submittedName>
        <fullName evidence="3">ATP-binding protein</fullName>
    </submittedName>
</protein>
<evidence type="ECO:0000313" key="3">
    <source>
        <dbReference type="EMBL" id="MER6616600.1"/>
    </source>
</evidence>
<dbReference type="InterPro" id="IPR050267">
    <property type="entry name" value="Anti-sigma-factor_SerPK"/>
</dbReference>
<evidence type="ECO:0000259" key="2">
    <source>
        <dbReference type="Pfam" id="PF13581"/>
    </source>
</evidence>
<dbReference type="InterPro" id="IPR036890">
    <property type="entry name" value="HATPase_C_sf"/>
</dbReference>
<keyword evidence="4" id="KW-1185">Reference proteome</keyword>
<evidence type="ECO:0000256" key="1">
    <source>
        <dbReference type="ARBA" id="ARBA00022527"/>
    </source>
</evidence>
<keyword evidence="1" id="KW-0723">Serine/threonine-protein kinase</keyword>
<keyword evidence="3" id="KW-0067">ATP-binding</keyword>
<dbReference type="EMBL" id="JBEPBX010000026">
    <property type="protein sequence ID" value="MER6616600.1"/>
    <property type="molecule type" value="Genomic_DNA"/>
</dbReference>
<dbReference type="PANTHER" id="PTHR35526">
    <property type="entry name" value="ANTI-SIGMA-F FACTOR RSBW-RELATED"/>
    <property type="match status" value="1"/>
</dbReference>
<dbReference type="SUPFAM" id="SSF55874">
    <property type="entry name" value="ATPase domain of HSP90 chaperone/DNA topoisomerase II/histidine kinase"/>
    <property type="match status" value="1"/>
</dbReference>
<reference evidence="3 4" key="1">
    <citation type="submission" date="2024-06" db="EMBL/GenBank/DDBJ databases">
        <title>The Natural Products Discovery Center: Release of the First 8490 Sequenced Strains for Exploring Actinobacteria Biosynthetic Diversity.</title>
        <authorList>
            <person name="Kalkreuter E."/>
            <person name="Kautsar S.A."/>
            <person name="Yang D."/>
            <person name="Bader C.D."/>
            <person name="Teijaro C.N."/>
            <person name="Fluegel L."/>
            <person name="Davis C.M."/>
            <person name="Simpson J.R."/>
            <person name="Lauterbach L."/>
            <person name="Steele A.D."/>
            <person name="Gui C."/>
            <person name="Meng S."/>
            <person name="Li G."/>
            <person name="Viehrig K."/>
            <person name="Ye F."/>
            <person name="Su P."/>
            <person name="Kiefer A.F."/>
            <person name="Nichols A."/>
            <person name="Cepeda A.J."/>
            <person name="Yan W."/>
            <person name="Fan B."/>
            <person name="Jiang Y."/>
            <person name="Adhikari A."/>
            <person name="Zheng C.-J."/>
            <person name="Schuster L."/>
            <person name="Cowan T.M."/>
            <person name="Smanski M.J."/>
            <person name="Chevrette M.G."/>
            <person name="De Carvalho L.P.S."/>
            <person name="Shen B."/>
        </authorList>
    </citation>
    <scope>NUCLEOTIDE SEQUENCE [LARGE SCALE GENOMIC DNA]</scope>
    <source>
        <strain evidence="3 4">NPDC000837</strain>
    </source>
</reference>